<dbReference type="PANTHER" id="PTHR37490">
    <property type="entry name" value="EXPRESSED PROTEIN"/>
    <property type="match status" value="1"/>
</dbReference>
<dbReference type="PANTHER" id="PTHR37490:SF1">
    <property type="entry name" value="GLYCOSYLTRANSFERASE 2-LIKE DOMAIN-CONTAINING PROTEIN"/>
    <property type="match status" value="1"/>
</dbReference>
<dbReference type="EMBL" id="HBIC01041742">
    <property type="protein sequence ID" value="CAE0292544.1"/>
    <property type="molecule type" value="Transcribed_RNA"/>
</dbReference>
<dbReference type="InterPro" id="IPR021838">
    <property type="entry name" value="DUF3431"/>
</dbReference>
<organism evidence="2">
    <name type="scientific">Spumella elongata</name>
    <dbReference type="NCBI Taxonomy" id="89044"/>
    <lineage>
        <taxon>Eukaryota</taxon>
        <taxon>Sar</taxon>
        <taxon>Stramenopiles</taxon>
        <taxon>Ochrophyta</taxon>
        <taxon>Chrysophyceae</taxon>
        <taxon>Chromulinales</taxon>
        <taxon>Chromulinaceae</taxon>
        <taxon>Spumella</taxon>
    </lineage>
</organism>
<evidence type="ECO:0000256" key="1">
    <source>
        <dbReference type="SAM" id="SignalP"/>
    </source>
</evidence>
<name>A0A7S3HEY0_9STRA</name>
<feature type="chain" id="PRO_5030994910" evidence="1">
    <location>
        <begin position="26"/>
        <end position="360"/>
    </location>
</feature>
<reference evidence="2" key="1">
    <citation type="submission" date="2021-01" db="EMBL/GenBank/DDBJ databases">
        <authorList>
            <person name="Corre E."/>
            <person name="Pelletier E."/>
            <person name="Niang G."/>
            <person name="Scheremetjew M."/>
            <person name="Finn R."/>
            <person name="Kale V."/>
            <person name="Holt S."/>
            <person name="Cochrane G."/>
            <person name="Meng A."/>
            <person name="Brown T."/>
            <person name="Cohen L."/>
        </authorList>
    </citation>
    <scope>NUCLEOTIDE SEQUENCE</scope>
    <source>
        <strain evidence="2">CCAP 955/1</strain>
    </source>
</reference>
<keyword evidence="1" id="KW-0732">Signal</keyword>
<sequence>MMKSSLSMRHLSVALSLGSLGNCTAHSNSLKSEIVLAHHGEDLSWLSQYTGKDNLKVSIYSKGEELPVVDGASTMPLPNVGRESHTFLHHIVQNYDELADWTLFSQASAPSWGYLIGNSNNGHLNDKVSFEDYLQPFPNGDDSMFVMTAASRFPEAAQATRLGLVKQGLPDESSHICPQIGADGWTDWWFSPDHPHLRSGSMLEFYHKYIALDENDGKPLTLSFAQGARFAVSRTRIQARPRNYYARLLMALSKRISPQEGYWMEAAWYDVFHPESLQSKSPLCTLPVAEDVVTLGPYVAESIHKKLAMAGNDDTIDADYLRRLYTEEKTASVAAAQGLQSMPLASLSLALALVGGVALA</sequence>
<proteinExistence type="predicted"/>
<protein>
    <submittedName>
        <fullName evidence="2">Uncharacterized protein</fullName>
    </submittedName>
</protein>
<feature type="signal peptide" evidence="1">
    <location>
        <begin position="1"/>
        <end position="25"/>
    </location>
</feature>
<dbReference type="AlphaFoldDB" id="A0A7S3HEY0"/>
<accession>A0A7S3HEY0</accession>
<gene>
    <name evidence="2" type="ORF">SELO1098_LOCUS21390</name>
</gene>
<evidence type="ECO:0000313" key="2">
    <source>
        <dbReference type="EMBL" id="CAE0292544.1"/>
    </source>
</evidence>
<dbReference type="Pfam" id="PF11913">
    <property type="entry name" value="DUF3431"/>
    <property type="match status" value="1"/>
</dbReference>